<accession>A0A6J3LVC5</accession>
<feature type="region of interest" description="Disordered" evidence="8">
    <location>
        <begin position="496"/>
        <end position="525"/>
    </location>
</feature>
<evidence type="ECO:0000256" key="7">
    <source>
        <dbReference type="RuleBase" id="RU003346"/>
    </source>
</evidence>
<feature type="transmembrane region" description="Helical" evidence="9">
    <location>
        <begin position="97"/>
        <end position="121"/>
    </location>
</feature>
<dbReference type="InterPro" id="IPR005829">
    <property type="entry name" value="Sugar_transporter_CS"/>
</dbReference>
<feature type="transmembrane region" description="Helical" evidence="9">
    <location>
        <begin position="160"/>
        <end position="179"/>
    </location>
</feature>
<keyword evidence="6 9" id="KW-0472">Membrane</keyword>
<dbReference type="PROSITE" id="PS00217">
    <property type="entry name" value="SUGAR_TRANSPORT_2"/>
    <property type="match status" value="1"/>
</dbReference>
<feature type="transmembrane region" description="Helical" evidence="9">
    <location>
        <begin position="12"/>
        <end position="33"/>
    </location>
</feature>
<dbReference type="RefSeq" id="XP_033456751.1">
    <property type="nucleotide sequence ID" value="XM_033606865.1"/>
</dbReference>
<dbReference type="CDD" id="cd17356">
    <property type="entry name" value="MFS_HXT"/>
    <property type="match status" value="1"/>
</dbReference>
<evidence type="ECO:0000256" key="1">
    <source>
        <dbReference type="ARBA" id="ARBA00004141"/>
    </source>
</evidence>
<keyword evidence="5 9" id="KW-1133">Transmembrane helix</keyword>
<dbReference type="OrthoDB" id="6612291at2759"/>
<dbReference type="GeneID" id="54364665"/>
<evidence type="ECO:0000256" key="4">
    <source>
        <dbReference type="ARBA" id="ARBA00022692"/>
    </source>
</evidence>
<evidence type="ECO:0000256" key="6">
    <source>
        <dbReference type="ARBA" id="ARBA00023136"/>
    </source>
</evidence>
<evidence type="ECO:0000313" key="11">
    <source>
        <dbReference type="Proteomes" id="UP000504637"/>
    </source>
</evidence>
<feature type="transmembrane region" description="Helical" evidence="9">
    <location>
        <begin position="185"/>
        <end position="208"/>
    </location>
</feature>
<comment type="subcellular location">
    <subcellularLocation>
        <location evidence="1">Membrane</location>
        <topology evidence="1">Multi-pass membrane protein</topology>
    </subcellularLocation>
</comment>
<keyword evidence="11" id="KW-1185">Reference proteome</keyword>
<dbReference type="FunFam" id="1.20.1250.20:FF:000078">
    <property type="entry name" value="MFS maltose transporter, putative"/>
    <property type="match status" value="1"/>
</dbReference>
<keyword evidence="4 9" id="KW-0812">Transmembrane</keyword>
<sequence length="525" mass="58052">MPRIESPVTLKAYLMCAFAAFAGVLFGYDSGYISSCLGMPSFKEHYGHQVPFNPIDAPTGYDYYTWEKSTIVSILSAGTFCGSLLSGWLADRIGRRVSIIGACMVFMLGVAIQLCATNIAALCCGRFVSGLGVGCVSAINILYMSEIAPRKVRGAIVSSYQWSITIGLMLASCVGYATADRRDSGAFRIPIAVQFLWAIILSVGLCLLPESPRYWVKKGHFEKALAALARVRGQPVTSELVEDELTEIVANYEYEQQVGEVSWLGCFRGGFRNSNSNLRKVFLGTTLQMMQQWTGINFIFYYNTTFFQHVGIRDPFLISMITTIVNVVSTPASFYAIEKFGRRPLLIWGAVGMCICEFIVAIVGTAAPDSEPANYCLIVFVCIYIFFFASSWGPTAWVVIGEIFHLPIRAKGVALSTASNWFWNCVIGAIVPVMVDPGYGNLGPKVFFVWGTACALSATFAYFFVPETKGLTLEQVDQMMEEVPARRTRKWRPDDNTEWDFGYSQQVSRPGTTEGKSPNIESFIK</sequence>
<dbReference type="PRINTS" id="PR00171">
    <property type="entry name" value="SUGRTRNSPORT"/>
</dbReference>
<proteinExistence type="inferred from homology"/>
<dbReference type="PROSITE" id="PS50850">
    <property type="entry name" value="MFS"/>
    <property type="match status" value="1"/>
</dbReference>
<feature type="domain" description="Major facilitator superfamily (MFS) profile" evidence="10">
    <location>
        <begin position="15"/>
        <end position="469"/>
    </location>
</feature>
<reference evidence="12" key="1">
    <citation type="submission" date="2020-01" db="EMBL/GenBank/DDBJ databases">
        <authorList>
            <consortium name="DOE Joint Genome Institute"/>
            <person name="Haridas S."/>
            <person name="Albert R."/>
            <person name="Binder M."/>
            <person name="Bloem J."/>
            <person name="Labutti K."/>
            <person name="Salamov A."/>
            <person name="Andreopoulos B."/>
            <person name="Baker S.E."/>
            <person name="Barry K."/>
            <person name="Bills G."/>
            <person name="Bluhm B.H."/>
            <person name="Cannon C."/>
            <person name="Castanera R."/>
            <person name="Culley D.E."/>
            <person name="Daum C."/>
            <person name="Ezra D."/>
            <person name="Gonzalez J.B."/>
            <person name="Henrissat B."/>
            <person name="Kuo A."/>
            <person name="Liang C."/>
            <person name="Lipzen A."/>
            <person name="Lutzoni F."/>
            <person name="Magnuson J."/>
            <person name="Mondo S."/>
            <person name="Nolan M."/>
            <person name="Ohm R."/>
            <person name="Pangilinan J."/>
            <person name="Park H.-J."/>
            <person name="Ramirez L."/>
            <person name="Alfaro M."/>
            <person name="Sun H."/>
            <person name="Tritt A."/>
            <person name="Yoshinaga Y."/>
            <person name="Zwiers L.-H."/>
            <person name="Turgeon B.G."/>
            <person name="Goodwin S.B."/>
            <person name="Spatafora J.W."/>
            <person name="Crous P.W."/>
            <person name="Grigoriev I.V."/>
        </authorList>
    </citation>
    <scope>NUCLEOTIDE SEQUENCE</scope>
    <source>
        <strain evidence="12">CBS 342.82</strain>
    </source>
</reference>
<feature type="transmembrane region" description="Helical" evidence="9">
    <location>
        <begin position="377"/>
        <end position="400"/>
    </location>
</feature>
<evidence type="ECO:0000313" key="12">
    <source>
        <dbReference type="RefSeq" id="XP_033456751.1"/>
    </source>
</evidence>
<dbReference type="PANTHER" id="PTHR48022:SF6">
    <property type="entry name" value="MSTA PROTEIN-RELATED"/>
    <property type="match status" value="1"/>
</dbReference>
<feature type="transmembrane region" description="Helical" evidence="9">
    <location>
        <begin position="71"/>
        <end position="90"/>
    </location>
</feature>
<feature type="transmembrane region" description="Helical" evidence="9">
    <location>
        <begin position="281"/>
        <end position="304"/>
    </location>
</feature>
<dbReference type="Gene3D" id="1.20.1250.20">
    <property type="entry name" value="MFS general substrate transporter like domains"/>
    <property type="match status" value="1"/>
</dbReference>
<dbReference type="Pfam" id="PF00083">
    <property type="entry name" value="Sugar_tr"/>
    <property type="match status" value="1"/>
</dbReference>
<gene>
    <name evidence="12" type="ORF">K489DRAFT_396140</name>
</gene>
<feature type="transmembrane region" description="Helical" evidence="9">
    <location>
        <begin position="447"/>
        <end position="465"/>
    </location>
</feature>
<protein>
    <submittedName>
        <fullName evidence="12">General substrate transporter</fullName>
    </submittedName>
</protein>
<dbReference type="InterPro" id="IPR005828">
    <property type="entry name" value="MFS_sugar_transport-like"/>
</dbReference>
<evidence type="ECO:0000256" key="8">
    <source>
        <dbReference type="SAM" id="MobiDB-lite"/>
    </source>
</evidence>
<comment type="similarity">
    <text evidence="2 7">Belongs to the major facilitator superfamily. Sugar transporter (TC 2.A.1.1) family.</text>
</comment>
<dbReference type="InterPro" id="IPR036259">
    <property type="entry name" value="MFS_trans_sf"/>
</dbReference>
<dbReference type="InterPro" id="IPR003663">
    <property type="entry name" value="Sugar/inositol_transpt"/>
</dbReference>
<evidence type="ECO:0000256" key="2">
    <source>
        <dbReference type="ARBA" id="ARBA00010992"/>
    </source>
</evidence>
<keyword evidence="3 7" id="KW-0813">Transport</keyword>
<reference evidence="12" key="3">
    <citation type="submission" date="2025-08" db="UniProtKB">
        <authorList>
            <consortium name="RefSeq"/>
        </authorList>
    </citation>
    <scope>IDENTIFICATION</scope>
    <source>
        <strain evidence="12">CBS 342.82</strain>
    </source>
</reference>
<dbReference type="PANTHER" id="PTHR48022">
    <property type="entry name" value="PLASTIDIC GLUCOSE TRANSPORTER 4"/>
    <property type="match status" value="1"/>
</dbReference>
<feature type="compositionally biased region" description="Polar residues" evidence="8">
    <location>
        <begin position="503"/>
        <end position="525"/>
    </location>
</feature>
<feature type="transmembrane region" description="Helical" evidence="9">
    <location>
        <begin position="412"/>
        <end position="435"/>
    </location>
</feature>
<feature type="transmembrane region" description="Helical" evidence="9">
    <location>
        <begin position="344"/>
        <end position="365"/>
    </location>
</feature>
<evidence type="ECO:0000256" key="5">
    <source>
        <dbReference type="ARBA" id="ARBA00022989"/>
    </source>
</evidence>
<dbReference type="NCBIfam" id="TIGR00879">
    <property type="entry name" value="SP"/>
    <property type="match status" value="1"/>
</dbReference>
<dbReference type="GO" id="GO:0005351">
    <property type="term" value="F:carbohydrate:proton symporter activity"/>
    <property type="evidence" value="ECO:0007669"/>
    <property type="project" value="TreeGrafter"/>
</dbReference>
<feature type="transmembrane region" description="Helical" evidence="9">
    <location>
        <begin position="127"/>
        <end position="148"/>
    </location>
</feature>
<reference evidence="12" key="2">
    <citation type="submission" date="2020-04" db="EMBL/GenBank/DDBJ databases">
        <authorList>
            <consortium name="NCBI Genome Project"/>
        </authorList>
    </citation>
    <scope>NUCLEOTIDE SEQUENCE</scope>
    <source>
        <strain evidence="12">CBS 342.82</strain>
    </source>
</reference>
<dbReference type="AlphaFoldDB" id="A0A6J3LVC5"/>
<dbReference type="Proteomes" id="UP000504637">
    <property type="component" value="Unplaced"/>
</dbReference>
<name>A0A6J3LVC5_9PEZI</name>
<dbReference type="InterPro" id="IPR020846">
    <property type="entry name" value="MFS_dom"/>
</dbReference>
<dbReference type="SUPFAM" id="SSF103473">
    <property type="entry name" value="MFS general substrate transporter"/>
    <property type="match status" value="1"/>
</dbReference>
<feature type="transmembrane region" description="Helical" evidence="9">
    <location>
        <begin position="316"/>
        <end position="337"/>
    </location>
</feature>
<organism evidence="12">
    <name type="scientific">Dissoconium aciculare CBS 342.82</name>
    <dbReference type="NCBI Taxonomy" id="1314786"/>
    <lineage>
        <taxon>Eukaryota</taxon>
        <taxon>Fungi</taxon>
        <taxon>Dikarya</taxon>
        <taxon>Ascomycota</taxon>
        <taxon>Pezizomycotina</taxon>
        <taxon>Dothideomycetes</taxon>
        <taxon>Dothideomycetidae</taxon>
        <taxon>Mycosphaerellales</taxon>
        <taxon>Dissoconiaceae</taxon>
        <taxon>Dissoconium</taxon>
    </lineage>
</organism>
<evidence type="ECO:0000256" key="3">
    <source>
        <dbReference type="ARBA" id="ARBA00022448"/>
    </source>
</evidence>
<dbReference type="PROSITE" id="PS00216">
    <property type="entry name" value="SUGAR_TRANSPORT_1"/>
    <property type="match status" value="2"/>
</dbReference>
<evidence type="ECO:0000259" key="10">
    <source>
        <dbReference type="PROSITE" id="PS50850"/>
    </source>
</evidence>
<dbReference type="InterPro" id="IPR050360">
    <property type="entry name" value="MFS_Sugar_Transporters"/>
</dbReference>
<evidence type="ECO:0000256" key="9">
    <source>
        <dbReference type="SAM" id="Phobius"/>
    </source>
</evidence>
<dbReference type="GO" id="GO:0016020">
    <property type="term" value="C:membrane"/>
    <property type="evidence" value="ECO:0007669"/>
    <property type="project" value="UniProtKB-SubCell"/>
</dbReference>